<accession>A0A521DQ64</accession>
<dbReference type="EMBL" id="FXTQ01000003">
    <property type="protein sequence ID" value="SMO73869.1"/>
    <property type="molecule type" value="Genomic_DNA"/>
</dbReference>
<sequence>MEKKILNSQVADNNSSINNSTNKVSKNPYRKESAIISFIVATLSAIVASYVYDHFLK</sequence>
<evidence type="ECO:0000313" key="3">
    <source>
        <dbReference type="EMBL" id="SMO73869.1"/>
    </source>
</evidence>
<feature type="compositionally biased region" description="Polar residues" evidence="1">
    <location>
        <begin position="1"/>
        <end position="25"/>
    </location>
</feature>
<proteinExistence type="predicted"/>
<organism evidence="3 4">
    <name type="scientific">Flavobacterium nitrogenifigens</name>
    <dbReference type="NCBI Taxonomy" id="1617283"/>
    <lineage>
        <taxon>Bacteria</taxon>
        <taxon>Pseudomonadati</taxon>
        <taxon>Bacteroidota</taxon>
        <taxon>Flavobacteriia</taxon>
        <taxon>Flavobacteriales</taxon>
        <taxon>Flavobacteriaceae</taxon>
        <taxon>Flavobacterium</taxon>
    </lineage>
</organism>
<reference evidence="3 4" key="1">
    <citation type="submission" date="2017-05" db="EMBL/GenBank/DDBJ databases">
        <authorList>
            <person name="Varghese N."/>
            <person name="Submissions S."/>
        </authorList>
    </citation>
    <scope>NUCLEOTIDE SEQUENCE [LARGE SCALE GENOMIC DNA]</scope>
    <source>
        <strain evidence="3 4">DSM 29982</strain>
    </source>
</reference>
<dbReference type="AlphaFoldDB" id="A0A521DQ64"/>
<evidence type="ECO:0000256" key="1">
    <source>
        <dbReference type="SAM" id="MobiDB-lite"/>
    </source>
</evidence>
<keyword evidence="2" id="KW-0472">Membrane</keyword>
<dbReference type="RefSeq" id="WP_162615502.1">
    <property type="nucleotide sequence ID" value="NZ_CP043612.1"/>
</dbReference>
<feature type="transmembrane region" description="Helical" evidence="2">
    <location>
        <begin position="33"/>
        <end position="52"/>
    </location>
</feature>
<keyword evidence="2" id="KW-1133">Transmembrane helix</keyword>
<keyword evidence="4" id="KW-1185">Reference proteome</keyword>
<evidence type="ECO:0000256" key="2">
    <source>
        <dbReference type="SAM" id="Phobius"/>
    </source>
</evidence>
<protein>
    <submittedName>
        <fullName evidence="3">Uncharacterized protein</fullName>
    </submittedName>
</protein>
<feature type="region of interest" description="Disordered" evidence="1">
    <location>
        <begin position="1"/>
        <end position="26"/>
    </location>
</feature>
<gene>
    <name evidence="3" type="ORF">SAMN06265220_103323</name>
</gene>
<evidence type="ECO:0000313" key="4">
    <source>
        <dbReference type="Proteomes" id="UP000319267"/>
    </source>
</evidence>
<name>A0A521DQ64_9FLAO</name>
<keyword evidence="2" id="KW-0812">Transmembrane</keyword>
<dbReference type="Proteomes" id="UP000319267">
    <property type="component" value="Unassembled WGS sequence"/>
</dbReference>